<dbReference type="RefSeq" id="WP_014790837.1">
    <property type="nucleotide sequence ID" value="NC_018016.1"/>
</dbReference>
<keyword evidence="3" id="KW-1185">Reference proteome</keyword>
<evidence type="ECO:0000313" key="2">
    <source>
        <dbReference type="EMBL" id="AFL97242.1"/>
    </source>
</evidence>
<organism evidence="2 3">
    <name type="scientific">Ornithobacterium rhinotracheale (strain ATCC 51463 / DSM 15997 / CCUG 23171 / CIP 104009 / LMG 9086)</name>
    <dbReference type="NCBI Taxonomy" id="867902"/>
    <lineage>
        <taxon>Bacteria</taxon>
        <taxon>Pseudomonadati</taxon>
        <taxon>Bacteroidota</taxon>
        <taxon>Flavobacteriia</taxon>
        <taxon>Flavobacteriales</taxon>
        <taxon>Weeksellaceae</taxon>
        <taxon>Ornithobacterium</taxon>
    </lineage>
</organism>
<protein>
    <recommendedName>
        <fullName evidence="4">WG repeat-containing protein</fullName>
    </recommendedName>
</protein>
<dbReference type="AlphaFoldDB" id="I3ZZV8"/>
<proteinExistence type="predicted"/>
<feature type="signal peptide" evidence="1">
    <location>
        <begin position="1"/>
        <end position="19"/>
    </location>
</feature>
<dbReference type="STRING" id="867902.Ornrh_1051"/>
<keyword evidence="1" id="KW-0732">Signal</keyword>
<dbReference type="EMBL" id="CP003283">
    <property type="protein sequence ID" value="AFL97242.1"/>
    <property type="molecule type" value="Genomic_DNA"/>
</dbReference>
<dbReference type="InterPro" id="IPR058087">
    <property type="entry name" value="XAC2610_dom"/>
</dbReference>
<dbReference type="GeneID" id="97257743"/>
<gene>
    <name evidence="2" type="ordered locus">Ornrh_1051</name>
</gene>
<name>I3ZZV8_ORNRL</name>
<evidence type="ECO:0000313" key="3">
    <source>
        <dbReference type="Proteomes" id="UP000006051"/>
    </source>
</evidence>
<dbReference type="GeneID" id="71569327"/>
<reference evidence="2 3" key="1">
    <citation type="submission" date="2012-06" db="EMBL/GenBank/DDBJ databases">
        <title>The complete genome of Ornithobacterium rhinotracheale DSM 15997.</title>
        <authorList>
            <consortium name="US DOE Joint Genome Institute (JGI-PGF)"/>
            <person name="Lucas S."/>
            <person name="Copeland A."/>
            <person name="Lapidus A."/>
            <person name="Goodwin L."/>
            <person name="Pitluck S."/>
            <person name="Peters L."/>
            <person name="Mikhailova N."/>
            <person name="Teshima H."/>
            <person name="Kyrpides N."/>
            <person name="Mavromatis K."/>
            <person name="Pagani I."/>
            <person name="Ivanova N."/>
            <person name="Ovchinnikova G."/>
            <person name="Zeytun A."/>
            <person name="Detter J.C."/>
            <person name="Han C."/>
            <person name="Land M."/>
            <person name="Hauser L."/>
            <person name="Markowitz V."/>
            <person name="Cheng J.-F."/>
            <person name="Hugenholtz P."/>
            <person name="Woyke T."/>
            <person name="Wu D."/>
            <person name="Lang E."/>
            <person name="Kopitz M."/>
            <person name="Brambilla E."/>
            <person name="Klenk H.-P."/>
            <person name="Eisen J.A."/>
        </authorList>
    </citation>
    <scope>NUCLEOTIDE SEQUENCE [LARGE SCALE GENOMIC DNA]</scope>
    <source>
        <strain evidence="3">ATCC 51463 / DSM 15997 / CCUG 23171 / LMG 9086</strain>
    </source>
</reference>
<evidence type="ECO:0008006" key="4">
    <source>
        <dbReference type="Google" id="ProtNLM"/>
    </source>
</evidence>
<accession>I3ZZV8</accession>
<sequence>MKKILLSFGLCLAVTAGYAQILEDLSTYSSYIVKNGERIYFEDSIHYKCPPIFDKMRLIDVNFDGTKDLVIPREECAFAYVVTPSPYIYVATKSGKLIYSEELSGLGGEVYIDPVSKRIFAYDRYSAAGWYWSIYKVVPKKGLVLLDEFMDAGFLHDDDPEPIVKELKYKEMELPKTAILLNSNE</sequence>
<dbReference type="NCBIfam" id="NF047539">
    <property type="entry name" value="XAC2610_fam"/>
    <property type="match status" value="1"/>
</dbReference>
<dbReference type="Proteomes" id="UP000006051">
    <property type="component" value="Chromosome"/>
</dbReference>
<dbReference type="HOGENOM" id="CLU_1473798_0_0_10"/>
<feature type="chain" id="PRO_5003684641" description="WG repeat-containing protein" evidence="1">
    <location>
        <begin position="20"/>
        <end position="185"/>
    </location>
</feature>
<dbReference type="KEGG" id="orh:Ornrh_1051"/>
<evidence type="ECO:0000256" key="1">
    <source>
        <dbReference type="SAM" id="SignalP"/>
    </source>
</evidence>